<dbReference type="InterPro" id="IPR006426">
    <property type="entry name" value="Asn_synth_AEB"/>
</dbReference>
<dbReference type="Gene3D" id="3.60.20.10">
    <property type="entry name" value="Glutamine Phosphoribosylpyrophosphate, subunit 1, domain 1"/>
    <property type="match status" value="1"/>
</dbReference>
<dbReference type="Proteomes" id="UP000680714">
    <property type="component" value="Unassembled WGS sequence"/>
</dbReference>
<evidence type="ECO:0000256" key="1">
    <source>
        <dbReference type="ARBA" id="ARBA00005187"/>
    </source>
</evidence>
<evidence type="ECO:0000256" key="7">
    <source>
        <dbReference type="ARBA" id="ARBA00048741"/>
    </source>
</evidence>
<dbReference type="PIRSF" id="PIRSF001589">
    <property type="entry name" value="Asn_synthetase_glu-h"/>
    <property type="match status" value="1"/>
</dbReference>
<evidence type="ECO:0000256" key="3">
    <source>
        <dbReference type="ARBA" id="ARBA00012737"/>
    </source>
</evidence>
<protein>
    <recommendedName>
        <fullName evidence="3">asparagine synthase (glutamine-hydrolyzing)</fullName>
        <ecNumber evidence="3">6.3.5.4</ecNumber>
    </recommendedName>
</protein>
<evidence type="ECO:0000256" key="5">
    <source>
        <dbReference type="ARBA" id="ARBA00022840"/>
    </source>
</evidence>
<dbReference type="InterPro" id="IPR014729">
    <property type="entry name" value="Rossmann-like_a/b/a_fold"/>
</dbReference>
<dbReference type="InterPro" id="IPR001962">
    <property type="entry name" value="Asn_synthase"/>
</dbReference>
<dbReference type="CDD" id="cd01991">
    <property type="entry name" value="Asn_synthase_B_C"/>
    <property type="match status" value="1"/>
</dbReference>
<dbReference type="EMBL" id="JAGTUF010000001">
    <property type="protein sequence ID" value="MBR9970378.1"/>
    <property type="molecule type" value="Genomic_DNA"/>
</dbReference>
<dbReference type="NCBIfam" id="TIGR01536">
    <property type="entry name" value="asn_synth_AEB"/>
    <property type="match status" value="1"/>
</dbReference>
<evidence type="ECO:0000256" key="2">
    <source>
        <dbReference type="ARBA" id="ARBA00005752"/>
    </source>
</evidence>
<comment type="catalytic activity">
    <reaction evidence="7">
        <text>L-aspartate + L-glutamine + ATP + H2O = L-asparagine + L-glutamate + AMP + diphosphate + H(+)</text>
        <dbReference type="Rhea" id="RHEA:12228"/>
        <dbReference type="ChEBI" id="CHEBI:15377"/>
        <dbReference type="ChEBI" id="CHEBI:15378"/>
        <dbReference type="ChEBI" id="CHEBI:29985"/>
        <dbReference type="ChEBI" id="CHEBI:29991"/>
        <dbReference type="ChEBI" id="CHEBI:30616"/>
        <dbReference type="ChEBI" id="CHEBI:33019"/>
        <dbReference type="ChEBI" id="CHEBI:58048"/>
        <dbReference type="ChEBI" id="CHEBI:58359"/>
        <dbReference type="ChEBI" id="CHEBI:456215"/>
        <dbReference type="EC" id="6.3.5.4"/>
    </reaction>
</comment>
<keyword evidence="5" id="KW-0067">ATP-binding</keyword>
<dbReference type="GO" id="GO:0004066">
    <property type="term" value="F:asparagine synthase (glutamine-hydrolyzing) activity"/>
    <property type="evidence" value="ECO:0007669"/>
    <property type="project" value="UniProtKB-EC"/>
</dbReference>
<evidence type="ECO:0000256" key="6">
    <source>
        <dbReference type="ARBA" id="ARBA00022962"/>
    </source>
</evidence>
<dbReference type="SUPFAM" id="SSF56235">
    <property type="entry name" value="N-terminal nucleophile aminohydrolases (Ntn hydrolases)"/>
    <property type="match status" value="1"/>
</dbReference>
<feature type="domain" description="Glutamine amidotransferase type-2" evidence="8">
    <location>
        <begin position="2"/>
        <end position="213"/>
    </location>
</feature>
<dbReference type="Pfam" id="PF00733">
    <property type="entry name" value="Asn_synthase"/>
    <property type="match status" value="1"/>
</dbReference>
<evidence type="ECO:0000259" key="8">
    <source>
        <dbReference type="PROSITE" id="PS51278"/>
    </source>
</evidence>
<reference evidence="9 10" key="1">
    <citation type="submission" date="2021-04" db="EMBL/GenBank/DDBJ databases">
        <title>Magnetospirillum sulfuroxidans sp. nov., a facultative chemolithoautotrophic sulfur-oxidizing alphaproteobacterium isolated from freshwater sediment and proposals for Paramagetospirillum gen. nov., and Magnetospirillaceae fam. nov.</title>
        <authorList>
            <person name="Koziaeva V."/>
            <person name="Geelhoed J.S."/>
            <person name="Sorokin D.Y."/>
            <person name="Grouzdev D.S."/>
        </authorList>
    </citation>
    <scope>NUCLEOTIDE SEQUENCE [LARGE SCALE GENOMIC DNA]</scope>
    <source>
        <strain evidence="9 10">J10</strain>
    </source>
</reference>
<comment type="pathway">
    <text evidence="1">Amino-acid biosynthesis; L-asparagine biosynthesis; L-asparagine from L-aspartate (L-Gln route): step 1/1.</text>
</comment>
<keyword evidence="9" id="KW-0436">Ligase</keyword>
<keyword evidence="10" id="KW-1185">Reference proteome</keyword>
<accession>A0ABS5I7H3</accession>
<dbReference type="PANTHER" id="PTHR43284">
    <property type="entry name" value="ASPARAGINE SYNTHETASE (GLUTAMINE-HYDROLYZING)"/>
    <property type="match status" value="1"/>
</dbReference>
<proteinExistence type="inferred from homology"/>
<dbReference type="PROSITE" id="PS51278">
    <property type="entry name" value="GATASE_TYPE_2"/>
    <property type="match status" value="1"/>
</dbReference>
<dbReference type="InterPro" id="IPR017932">
    <property type="entry name" value="GATase_2_dom"/>
</dbReference>
<name>A0ABS5I7H3_9PROT</name>
<evidence type="ECO:0000256" key="4">
    <source>
        <dbReference type="ARBA" id="ARBA00022741"/>
    </source>
</evidence>
<dbReference type="PANTHER" id="PTHR43284:SF1">
    <property type="entry name" value="ASPARAGINE SYNTHETASE"/>
    <property type="match status" value="1"/>
</dbReference>
<dbReference type="InterPro" id="IPR051786">
    <property type="entry name" value="ASN_synthetase/amidase"/>
</dbReference>
<dbReference type="InterPro" id="IPR029055">
    <property type="entry name" value="Ntn_hydrolases_N"/>
</dbReference>
<dbReference type="Gene3D" id="3.40.50.620">
    <property type="entry name" value="HUPs"/>
    <property type="match status" value="2"/>
</dbReference>
<dbReference type="CDD" id="cd00712">
    <property type="entry name" value="AsnB"/>
    <property type="match status" value="1"/>
</dbReference>
<organism evidence="9 10">
    <name type="scientific">Magnetospirillum sulfuroxidans</name>
    <dbReference type="NCBI Taxonomy" id="611300"/>
    <lineage>
        <taxon>Bacteria</taxon>
        <taxon>Pseudomonadati</taxon>
        <taxon>Pseudomonadota</taxon>
        <taxon>Alphaproteobacteria</taxon>
        <taxon>Rhodospirillales</taxon>
        <taxon>Rhodospirillaceae</taxon>
        <taxon>Magnetospirillum</taxon>
    </lineage>
</organism>
<dbReference type="SUPFAM" id="SSF52402">
    <property type="entry name" value="Adenine nucleotide alpha hydrolases-like"/>
    <property type="match status" value="1"/>
</dbReference>
<keyword evidence="4" id="KW-0547">Nucleotide-binding</keyword>
<evidence type="ECO:0000313" key="10">
    <source>
        <dbReference type="Proteomes" id="UP000680714"/>
    </source>
</evidence>
<gene>
    <name evidence="9" type="primary">asnB</name>
    <name evidence="9" type="ORF">KEC16_01455</name>
</gene>
<comment type="caution">
    <text evidence="9">The sequence shown here is derived from an EMBL/GenBank/DDBJ whole genome shotgun (WGS) entry which is preliminary data.</text>
</comment>
<sequence length="654" mass="72134">MCGIAGLIHTAQPAADLPATIAAMLGRIGHRGPDGLGGVVGDDWAMGTARLAIIDPSSGHQPLGDASGRFWLCYNGEIYNYRELRAELEALGHAFHTHCDTEVLLAAWLAWGQRCLKRLNGGFAFALYDRLERTLVLARDRFGKRPLFYARFQGGLLFASEMKAFLAVPGFDFTQDPAQLASIYGQWTPLPDQSGFVGIHSLPMAEYMIFADGALHHHAYAPLAFDRGAMPTSEAEAKEQIRQHLTDSVALRLRSDVEVGVYLSGGVDSAIVARLTRDVSGRPPATFSVSFDDASLDESSEQNQVAAALGTRHHTLRIGHADIAAACPQAVYHGEVPAFRSAFIPMFLLSGMTFAAGIKVILSGEGADEAFLGYDLFKETLLRRAWDTMDEDTRRQRLGRLYPHLDHYGPQDMAALTGLYQQFSTEHMPGLFSHELRLQNGRFSARLIKGAKDPFGPLSALVADHPEVARLSPVQQAQWLEYKTLLPGYLLSTQGDRAALAHGVENRCPFLDPAVLDLASRLNLRFDDGFDEKRLLRQAFAGMVPDSVINKRKFPYRAPDGAAFAESRPDYLELVRSETELAKLDFLDAGFARRLSAKVLTRPAAEISTKENQTFLFLLSTMLLRRFFVERHIPKAMAPPPLLRMIDLRSAAIG</sequence>
<comment type="similarity">
    <text evidence="2">Belongs to the asparagine synthetase family.</text>
</comment>
<keyword evidence="6" id="KW-0315">Glutamine amidotransferase</keyword>
<dbReference type="RefSeq" id="WP_211545877.1">
    <property type="nucleotide sequence ID" value="NZ_JAGTUF010000001.1"/>
</dbReference>
<dbReference type="Pfam" id="PF13537">
    <property type="entry name" value="GATase_7"/>
    <property type="match status" value="1"/>
</dbReference>
<dbReference type="InterPro" id="IPR033738">
    <property type="entry name" value="AsnB_N"/>
</dbReference>
<dbReference type="EC" id="6.3.5.4" evidence="3"/>
<evidence type="ECO:0000313" key="9">
    <source>
        <dbReference type="EMBL" id="MBR9970378.1"/>
    </source>
</evidence>